<reference evidence="1 2" key="1">
    <citation type="journal article" date="2019" name="Nat. Ecol. Evol.">
        <title>Megaphylogeny resolves global patterns of mushroom evolution.</title>
        <authorList>
            <person name="Varga T."/>
            <person name="Krizsan K."/>
            <person name="Foldi C."/>
            <person name="Dima B."/>
            <person name="Sanchez-Garcia M."/>
            <person name="Sanchez-Ramirez S."/>
            <person name="Szollosi G.J."/>
            <person name="Szarkandi J.G."/>
            <person name="Papp V."/>
            <person name="Albert L."/>
            <person name="Andreopoulos W."/>
            <person name="Angelini C."/>
            <person name="Antonin V."/>
            <person name="Barry K.W."/>
            <person name="Bougher N.L."/>
            <person name="Buchanan P."/>
            <person name="Buyck B."/>
            <person name="Bense V."/>
            <person name="Catcheside P."/>
            <person name="Chovatia M."/>
            <person name="Cooper J."/>
            <person name="Damon W."/>
            <person name="Desjardin D."/>
            <person name="Finy P."/>
            <person name="Geml J."/>
            <person name="Haridas S."/>
            <person name="Hughes K."/>
            <person name="Justo A."/>
            <person name="Karasinski D."/>
            <person name="Kautmanova I."/>
            <person name="Kiss B."/>
            <person name="Kocsube S."/>
            <person name="Kotiranta H."/>
            <person name="LaButti K.M."/>
            <person name="Lechner B.E."/>
            <person name="Liimatainen K."/>
            <person name="Lipzen A."/>
            <person name="Lukacs Z."/>
            <person name="Mihaltcheva S."/>
            <person name="Morgado L.N."/>
            <person name="Niskanen T."/>
            <person name="Noordeloos M.E."/>
            <person name="Ohm R.A."/>
            <person name="Ortiz-Santana B."/>
            <person name="Ovrebo C."/>
            <person name="Racz N."/>
            <person name="Riley R."/>
            <person name="Savchenko A."/>
            <person name="Shiryaev A."/>
            <person name="Soop K."/>
            <person name="Spirin V."/>
            <person name="Szebenyi C."/>
            <person name="Tomsovsky M."/>
            <person name="Tulloss R.E."/>
            <person name="Uehling J."/>
            <person name="Grigoriev I.V."/>
            <person name="Vagvolgyi C."/>
            <person name="Papp T."/>
            <person name="Martin F.M."/>
            <person name="Miettinen O."/>
            <person name="Hibbett D.S."/>
            <person name="Nagy L.G."/>
        </authorList>
    </citation>
    <scope>NUCLEOTIDE SEQUENCE [LARGE SCALE GENOMIC DNA]</scope>
    <source>
        <strain evidence="1 2">NL-1719</strain>
    </source>
</reference>
<proteinExistence type="predicted"/>
<evidence type="ECO:0000313" key="2">
    <source>
        <dbReference type="Proteomes" id="UP000308600"/>
    </source>
</evidence>
<dbReference type="Proteomes" id="UP000308600">
    <property type="component" value="Unassembled WGS sequence"/>
</dbReference>
<name>A0ACD3B2Z9_9AGAR</name>
<organism evidence="1 2">
    <name type="scientific">Pluteus cervinus</name>
    <dbReference type="NCBI Taxonomy" id="181527"/>
    <lineage>
        <taxon>Eukaryota</taxon>
        <taxon>Fungi</taxon>
        <taxon>Dikarya</taxon>
        <taxon>Basidiomycota</taxon>
        <taxon>Agaricomycotina</taxon>
        <taxon>Agaricomycetes</taxon>
        <taxon>Agaricomycetidae</taxon>
        <taxon>Agaricales</taxon>
        <taxon>Pluteineae</taxon>
        <taxon>Pluteaceae</taxon>
        <taxon>Pluteus</taxon>
    </lineage>
</organism>
<dbReference type="EMBL" id="ML208290">
    <property type="protein sequence ID" value="TFK72012.1"/>
    <property type="molecule type" value="Genomic_DNA"/>
</dbReference>
<evidence type="ECO:0000313" key="1">
    <source>
        <dbReference type="EMBL" id="TFK72012.1"/>
    </source>
</evidence>
<protein>
    <submittedName>
        <fullName evidence="1">Uncharacterized protein</fullName>
    </submittedName>
</protein>
<accession>A0ACD3B2Z9</accession>
<keyword evidence="2" id="KW-1185">Reference proteome</keyword>
<gene>
    <name evidence="1" type="ORF">BDN72DRAFT_764051</name>
</gene>
<sequence length="284" mass="31578">MVSLRATSAEVCHSVYGAHGGSPDAIERFYEANASDYENPFLTATSRSLISDIYRLSRQMSAVDIPHPVAVLCTLFRLKHSWLLRKAEQPLFHALRVWSKMGDIAESESFDGHRKTIVEHTLNILLLPGIHRDGPINSYPQHSPDNRLTTNSLSSHVTYLQPPSPSLAIPGTSLSIPSPLHFQLHVVTSLSFNEQSRITHHRDFWDVKDVIGLVPGISLAQWIGTRLAARSLSMASRFWTRTEALETLPLPDEERPDTPHPESDLTPAAAYMVSTRNALGLHGL</sequence>